<keyword evidence="1" id="KW-0812">Transmembrane</keyword>
<protein>
    <submittedName>
        <fullName evidence="2">Uncharacterized protein</fullName>
    </submittedName>
</protein>
<dbReference type="GeneID" id="19304817"/>
<dbReference type="RefSeq" id="XP_007871251.1">
    <property type="nucleotide sequence ID" value="XM_007873060.1"/>
</dbReference>
<name>S7R7A6_GLOTA</name>
<evidence type="ECO:0000313" key="3">
    <source>
        <dbReference type="Proteomes" id="UP000030669"/>
    </source>
</evidence>
<dbReference type="OMA" id="NIQRWIT"/>
<feature type="transmembrane region" description="Helical" evidence="1">
    <location>
        <begin position="132"/>
        <end position="155"/>
    </location>
</feature>
<dbReference type="STRING" id="670483.S7R7A6"/>
<dbReference type="KEGG" id="gtr:GLOTRDRAFT_141576"/>
<accession>S7R7A6</accession>
<feature type="transmembrane region" description="Helical" evidence="1">
    <location>
        <begin position="230"/>
        <end position="251"/>
    </location>
</feature>
<feature type="transmembrane region" description="Helical" evidence="1">
    <location>
        <begin position="97"/>
        <end position="120"/>
    </location>
</feature>
<dbReference type="HOGENOM" id="CLU_044614_2_1_1"/>
<dbReference type="PROSITE" id="PS51257">
    <property type="entry name" value="PROKAR_LIPOPROTEIN"/>
    <property type="match status" value="1"/>
</dbReference>
<keyword evidence="1" id="KW-0472">Membrane</keyword>
<feature type="transmembrane region" description="Helical" evidence="1">
    <location>
        <begin position="188"/>
        <end position="210"/>
    </location>
</feature>
<feature type="transmembrane region" description="Helical" evidence="1">
    <location>
        <begin position="294"/>
        <end position="315"/>
    </location>
</feature>
<sequence>MSLSLQRGNILWLWLQSVLYGMYTIIFAGCVYILQSRKLFSGSKEYKLMLVVVSLFICATAEAVIYFAYTFILSDVQSDMPYPGETEKQLHEKNTDNLLACILAPIVATNTVIADGLLIWRSFVVWERRKSVIIVPSFLLLAGAACGYALTYFAAEAYLVRLHLPLSVTTPPEGWIHAGKWSMIMRTVFFSTSLATNVFVTALIAGRIWWLNNGLGDVLGHKHVKPYGRIVTVLIESGAINSACLLLGLIMDGPFNTHIIQGVENHLLLTLKGTFSPSFAAQASGSEFQVATFVVFPSTIANIFPTLLVVLVALGKTTQPTTVAMATREGAVDTRVTLPTILFAHTGMDSTQSTDSCEMVARRVEFNAQKQNRPMERRNSALSTA</sequence>
<dbReference type="AlphaFoldDB" id="S7R7A6"/>
<evidence type="ECO:0000256" key="1">
    <source>
        <dbReference type="SAM" id="Phobius"/>
    </source>
</evidence>
<evidence type="ECO:0000313" key="2">
    <source>
        <dbReference type="EMBL" id="EPQ50270.1"/>
    </source>
</evidence>
<organism evidence="2 3">
    <name type="scientific">Gloeophyllum trabeum (strain ATCC 11539 / FP-39264 / Madison 617)</name>
    <name type="common">Brown rot fungus</name>
    <dbReference type="NCBI Taxonomy" id="670483"/>
    <lineage>
        <taxon>Eukaryota</taxon>
        <taxon>Fungi</taxon>
        <taxon>Dikarya</taxon>
        <taxon>Basidiomycota</taxon>
        <taxon>Agaricomycotina</taxon>
        <taxon>Agaricomycetes</taxon>
        <taxon>Gloeophyllales</taxon>
        <taxon>Gloeophyllaceae</taxon>
        <taxon>Gloeophyllum</taxon>
    </lineage>
</organism>
<dbReference type="Proteomes" id="UP000030669">
    <property type="component" value="Unassembled WGS sequence"/>
</dbReference>
<keyword evidence="1" id="KW-1133">Transmembrane helix</keyword>
<dbReference type="OrthoDB" id="3357408at2759"/>
<keyword evidence="3" id="KW-1185">Reference proteome</keyword>
<proteinExistence type="predicted"/>
<feature type="transmembrane region" description="Helical" evidence="1">
    <location>
        <begin position="12"/>
        <end position="34"/>
    </location>
</feature>
<dbReference type="EMBL" id="KB469319">
    <property type="protein sequence ID" value="EPQ50270.1"/>
    <property type="molecule type" value="Genomic_DNA"/>
</dbReference>
<gene>
    <name evidence="2" type="ORF">GLOTRDRAFT_141576</name>
</gene>
<feature type="transmembrane region" description="Helical" evidence="1">
    <location>
        <begin position="46"/>
        <end position="72"/>
    </location>
</feature>
<reference evidence="2 3" key="1">
    <citation type="journal article" date="2012" name="Science">
        <title>The Paleozoic origin of enzymatic lignin decomposition reconstructed from 31 fungal genomes.</title>
        <authorList>
            <person name="Floudas D."/>
            <person name="Binder M."/>
            <person name="Riley R."/>
            <person name="Barry K."/>
            <person name="Blanchette R.A."/>
            <person name="Henrissat B."/>
            <person name="Martinez A.T."/>
            <person name="Otillar R."/>
            <person name="Spatafora J.W."/>
            <person name="Yadav J.S."/>
            <person name="Aerts A."/>
            <person name="Benoit I."/>
            <person name="Boyd A."/>
            <person name="Carlson A."/>
            <person name="Copeland A."/>
            <person name="Coutinho P.M."/>
            <person name="de Vries R.P."/>
            <person name="Ferreira P."/>
            <person name="Findley K."/>
            <person name="Foster B."/>
            <person name="Gaskell J."/>
            <person name="Glotzer D."/>
            <person name="Gorecki P."/>
            <person name="Heitman J."/>
            <person name="Hesse C."/>
            <person name="Hori C."/>
            <person name="Igarashi K."/>
            <person name="Jurgens J.A."/>
            <person name="Kallen N."/>
            <person name="Kersten P."/>
            <person name="Kohler A."/>
            <person name="Kuees U."/>
            <person name="Kumar T.K.A."/>
            <person name="Kuo A."/>
            <person name="LaButti K."/>
            <person name="Larrondo L.F."/>
            <person name="Lindquist E."/>
            <person name="Ling A."/>
            <person name="Lombard V."/>
            <person name="Lucas S."/>
            <person name="Lundell T."/>
            <person name="Martin R."/>
            <person name="McLaughlin D.J."/>
            <person name="Morgenstern I."/>
            <person name="Morin E."/>
            <person name="Murat C."/>
            <person name="Nagy L.G."/>
            <person name="Nolan M."/>
            <person name="Ohm R.A."/>
            <person name="Patyshakuliyeva A."/>
            <person name="Rokas A."/>
            <person name="Ruiz-Duenas F.J."/>
            <person name="Sabat G."/>
            <person name="Salamov A."/>
            <person name="Samejima M."/>
            <person name="Schmutz J."/>
            <person name="Slot J.C."/>
            <person name="St John F."/>
            <person name="Stenlid J."/>
            <person name="Sun H."/>
            <person name="Sun S."/>
            <person name="Syed K."/>
            <person name="Tsang A."/>
            <person name="Wiebenga A."/>
            <person name="Young D."/>
            <person name="Pisabarro A."/>
            <person name="Eastwood D.C."/>
            <person name="Martin F."/>
            <person name="Cullen D."/>
            <person name="Grigoriev I.V."/>
            <person name="Hibbett D.S."/>
        </authorList>
    </citation>
    <scope>NUCLEOTIDE SEQUENCE [LARGE SCALE GENOMIC DNA]</scope>
    <source>
        <strain evidence="2 3">ATCC 11539</strain>
    </source>
</reference>